<sequence>MPPERRDDEGRPPHHPHRARGRTEDKDKMAERWLHQQLDPYFAPRPIIKYLGPVGTNPERQVGVHSNISATAQFLAQVREDIANGNEIPFNLVETTDERNKRLRREKKEANEQKLKEGIENYDPRNDPEVRSDPYRTLFVSRISYEANERDLEEVFSRFGRIERIRLVKSTKENAKKPHQGYAFLEFETEQQMKEAYKVADQWKIKGRPVKVDVQRGLTTRGWLPQRLGGGLGGRGYTQEQNTRMGFNAPSGPGGYGGFRGGGYRGFRGGGRGDRGGRGGSDRYAPRGGVGHGRYGGQPPPNAPSGPGGGRGGGGRVDRITGSNREPVRPRDSYADRDRDRGDRDGDRYRDRDHMSDLNGDRYRDRDRERNRYDGREEYGRPKRRYRDDDDRHDPRTKRRYD</sequence>
<keyword evidence="2 5" id="KW-0694">RNA-binding</keyword>
<dbReference type="Gene3D" id="3.30.70.330">
    <property type="match status" value="1"/>
</dbReference>
<dbReference type="InterPro" id="IPR022023">
    <property type="entry name" value="U1snRNP70_N"/>
</dbReference>
<dbReference type="FunFam" id="3.30.70.330:FF:000132">
    <property type="entry name" value="Small nuclear ribonucleoprotein U11/U12 subunit 35"/>
    <property type="match status" value="1"/>
</dbReference>
<dbReference type="AlphaFoldDB" id="A0A9W9FEJ6"/>
<feature type="region of interest" description="Disordered" evidence="7">
    <location>
        <begin position="230"/>
        <end position="402"/>
    </location>
</feature>
<dbReference type="Pfam" id="PF12220">
    <property type="entry name" value="U1snRNP70_N"/>
    <property type="match status" value="1"/>
</dbReference>
<dbReference type="Pfam" id="PF00076">
    <property type="entry name" value="RRM_1"/>
    <property type="match status" value="1"/>
</dbReference>
<gene>
    <name evidence="9" type="ORF">N7532_005682</name>
</gene>
<evidence type="ECO:0000256" key="4">
    <source>
        <dbReference type="ARBA" id="ARBA00023274"/>
    </source>
</evidence>
<feature type="compositionally biased region" description="Gly residues" evidence="7">
    <location>
        <begin position="252"/>
        <end position="270"/>
    </location>
</feature>
<dbReference type="InterPro" id="IPR012677">
    <property type="entry name" value="Nucleotide-bd_a/b_plait_sf"/>
</dbReference>
<evidence type="ECO:0000256" key="1">
    <source>
        <dbReference type="ARBA" id="ARBA00004123"/>
    </source>
</evidence>
<dbReference type="PANTHER" id="PTHR13952:SF5">
    <property type="entry name" value="U1 SMALL NUCLEAR RIBONUCLEOPROTEIN 70 KDA"/>
    <property type="match status" value="1"/>
</dbReference>
<proteinExistence type="predicted"/>
<dbReference type="PANTHER" id="PTHR13952">
    <property type="entry name" value="U1 SMALL NUCLEAR RIBONUCLEOPROTEIN 70 KD"/>
    <property type="match status" value="1"/>
</dbReference>
<comment type="caution">
    <text evidence="9">The sequence shown here is derived from an EMBL/GenBank/DDBJ whole genome shotgun (WGS) entry which is preliminary data.</text>
</comment>
<feature type="compositionally biased region" description="Basic and acidic residues" evidence="7">
    <location>
        <begin position="271"/>
        <end position="285"/>
    </location>
</feature>
<organism evidence="9 10">
    <name type="scientific">Penicillium argentinense</name>
    <dbReference type="NCBI Taxonomy" id="1131581"/>
    <lineage>
        <taxon>Eukaryota</taxon>
        <taxon>Fungi</taxon>
        <taxon>Dikarya</taxon>
        <taxon>Ascomycota</taxon>
        <taxon>Pezizomycotina</taxon>
        <taxon>Eurotiomycetes</taxon>
        <taxon>Eurotiomycetidae</taxon>
        <taxon>Eurotiales</taxon>
        <taxon>Aspergillaceae</taxon>
        <taxon>Penicillium</taxon>
    </lineage>
</organism>
<dbReference type="GO" id="GO:0071004">
    <property type="term" value="C:U2-type prespliceosome"/>
    <property type="evidence" value="ECO:0007669"/>
    <property type="project" value="TreeGrafter"/>
</dbReference>
<accession>A0A9W9FEJ6</accession>
<keyword evidence="10" id="KW-1185">Reference proteome</keyword>
<keyword evidence="6" id="KW-0175">Coiled coil</keyword>
<dbReference type="GO" id="GO:0003729">
    <property type="term" value="F:mRNA binding"/>
    <property type="evidence" value="ECO:0007669"/>
    <property type="project" value="TreeGrafter"/>
</dbReference>
<comment type="subcellular location">
    <subcellularLocation>
        <location evidence="1">Nucleus</location>
    </subcellularLocation>
</comment>
<dbReference type="Proteomes" id="UP001149074">
    <property type="component" value="Unassembled WGS sequence"/>
</dbReference>
<keyword evidence="4" id="KW-0687">Ribonucleoprotein</keyword>
<dbReference type="GO" id="GO:0000398">
    <property type="term" value="P:mRNA splicing, via spliceosome"/>
    <property type="evidence" value="ECO:0007669"/>
    <property type="project" value="TreeGrafter"/>
</dbReference>
<protein>
    <recommendedName>
        <fullName evidence="8">RRM domain-containing protein</fullName>
    </recommendedName>
</protein>
<dbReference type="GO" id="GO:0005685">
    <property type="term" value="C:U1 snRNP"/>
    <property type="evidence" value="ECO:0007669"/>
    <property type="project" value="TreeGrafter"/>
</dbReference>
<feature type="compositionally biased region" description="Basic and acidic residues" evidence="7">
    <location>
        <begin position="21"/>
        <end position="31"/>
    </location>
</feature>
<feature type="coiled-coil region" evidence="6">
    <location>
        <begin position="93"/>
        <end position="120"/>
    </location>
</feature>
<dbReference type="InterPro" id="IPR051183">
    <property type="entry name" value="U1_U11-U12_snRNP_70-35kDa"/>
</dbReference>
<evidence type="ECO:0000259" key="8">
    <source>
        <dbReference type="PROSITE" id="PS50102"/>
    </source>
</evidence>
<keyword evidence="3" id="KW-0539">Nucleus</keyword>
<dbReference type="PROSITE" id="PS50102">
    <property type="entry name" value="RRM"/>
    <property type="match status" value="1"/>
</dbReference>
<dbReference type="InterPro" id="IPR035979">
    <property type="entry name" value="RBD_domain_sf"/>
</dbReference>
<dbReference type="EMBL" id="JAPQKI010000005">
    <property type="protein sequence ID" value="KAJ5098681.1"/>
    <property type="molecule type" value="Genomic_DNA"/>
</dbReference>
<reference evidence="9" key="2">
    <citation type="journal article" date="2023" name="IMA Fungus">
        <title>Comparative genomic study of the Penicillium genus elucidates a diverse pangenome and 15 lateral gene transfer events.</title>
        <authorList>
            <person name="Petersen C."/>
            <person name="Sorensen T."/>
            <person name="Nielsen M.R."/>
            <person name="Sondergaard T.E."/>
            <person name="Sorensen J.L."/>
            <person name="Fitzpatrick D.A."/>
            <person name="Frisvad J.C."/>
            <person name="Nielsen K.L."/>
        </authorList>
    </citation>
    <scope>NUCLEOTIDE SEQUENCE</scope>
    <source>
        <strain evidence="9">IBT 30761</strain>
    </source>
</reference>
<name>A0A9W9FEJ6_9EURO</name>
<evidence type="ECO:0000313" key="9">
    <source>
        <dbReference type="EMBL" id="KAJ5098681.1"/>
    </source>
</evidence>
<dbReference type="GeneID" id="81357155"/>
<dbReference type="GO" id="GO:0030619">
    <property type="term" value="F:U1 snRNA binding"/>
    <property type="evidence" value="ECO:0007669"/>
    <property type="project" value="TreeGrafter"/>
</dbReference>
<feature type="compositionally biased region" description="Basic and acidic residues" evidence="7">
    <location>
        <begin position="326"/>
        <end position="402"/>
    </location>
</feature>
<dbReference type="InterPro" id="IPR000504">
    <property type="entry name" value="RRM_dom"/>
</dbReference>
<evidence type="ECO:0000256" key="3">
    <source>
        <dbReference type="ARBA" id="ARBA00023242"/>
    </source>
</evidence>
<reference evidence="9" key="1">
    <citation type="submission" date="2022-11" db="EMBL/GenBank/DDBJ databases">
        <authorList>
            <person name="Petersen C."/>
        </authorList>
    </citation>
    <scope>NUCLEOTIDE SEQUENCE</scope>
    <source>
        <strain evidence="9">IBT 30761</strain>
    </source>
</reference>
<feature type="domain" description="RRM" evidence="8">
    <location>
        <begin position="136"/>
        <end position="217"/>
    </location>
</feature>
<dbReference type="SUPFAM" id="SSF54928">
    <property type="entry name" value="RNA-binding domain, RBD"/>
    <property type="match status" value="1"/>
</dbReference>
<dbReference type="SMART" id="SM00360">
    <property type="entry name" value="RRM"/>
    <property type="match status" value="1"/>
</dbReference>
<dbReference type="RefSeq" id="XP_056474335.1">
    <property type="nucleotide sequence ID" value="XM_056618176.1"/>
</dbReference>
<evidence type="ECO:0000313" key="10">
    <source>
        <dbReference type="Proteomes" id="UP001149074"/>
    </source>
</evidence>
<evidence type="ECO:0000256" key="5">
    <source>
        <dbReference type="PROSITE-ProRule" id="PRU00176"/>
    </source>
</evidence>
<evidence type="ECO:0000256" key="7">
    <source>
        <dbReference type="SAM" id="MobiDB-lite"/>
    </source>
</evidence>
<feature type="region of interest" description="Disordered" evidence="7">
    <location>
        <begin position="1"/>
        <end position="31"/>
    </location>
</feature>
<evidence type="ECO:0000256" key="2">
    <source>
        <dbReference type="ARBA" id="ARBA00022884"/>
    </source>
</evidence>
<evidence type="ECO:0000256" key="6">
    <source>
        <dbReference type="SAM" id="Coils"/>
    </source>
</evidence>
<feature type="compositionally biased region" description="Gly residues" evidence="7">
    <location>
        <begin position="306"/>
        <end position="315"/>
    </location>
</feature>
<dbReference type="OrthoDB" id="4207594at2759"/>
<dbReference type="GO" id="GO:0071011">
    <property type="term" value="C:precatalytic spliceosome"/>
    <property type="evidence" value="ECO:0007669"/>
    <property type="project" value="TreeGrafter"/>
</dbReference>
<feature type="compositionally biased region" description="Basic and acidic residues" evidence="7">
    <location>
        <begin position="1"/>
        <end position="12"/>
    </location>
</feature>